<dbReference type="KEGG" id="sind:110012915"/>
<dbReference type="PANTHER" id="PTHR11439">
    <property type="entry name" value="GAG-POL-RELATED RETROTRANSPOSON"/>
    <property type="match status" value="1"/>
</dbReference>
<name>A0A8M8V3Q9_SESIN</name>
<accession>A0A8M8V3Q9</accession>
<dbReference type="RefSeq" id="XP_020553708.1">
    <property type="nucleotide sequence ID" value="XM_020698049.1"/>
</dbReference>
<dbReference type="InterPro" id="IPR013103">
    <property type="entry name" value="RVT_2"/>
</dbReference>
<organism evidence="2 3">
    <name type="scientific">Sesamum indicum</name>
    <name type="common">Oriental sesame</name>
    <name type="synonym">Sesamum orientale</name>
    <dbReference type="NCBI Taxonomy" id="4182"/>
    <lineage>
        <taxon>Eukaryota</taxon>
        <taxon>Viridiplantae</taxon>
        <taxon>Streptophyta</taxon>
        <taxon>Embryophyta</taxon>
        <taxon>Tracheophyta</taxon>
        <taxon>Spermatophyta</taxon>
        <taxon>Magnoliopsida</taxon>
        <taxon>eudicotyledons</taxon>
        <taxon>Gunneridae</taxon>
        <taxon>Pentapetalae</taxon>
        <taxon>asterids</taxon>
        <taxon>lamiids</taxon>
        <taxon>Lamiales</taxon>
        <taxon>Pedaliaceae</taxon>
        <taxon>Sesamum</taxon>
    </lineage>
</organism>
<keyword evidence="2" id="KW-1185">Reference proteome</keyword>
<gene>
    <name evidence="3" type="primary">LOC110012915</name>
</gene>
<evidence type="ECO:0000313" key="2">
    <source>
        <dbReference type="Proteomes" id="UP000504604"/>
    </source>
</evidence>
<dbReference type="Proteomes" id="UP000504604">
    <property type="component" value="Linkage group LG11"/>
</dbReference>
<evidence type="ECO:0000259" key="1">
    <source>
        <dbReference type="Pfam" id="PF07727"/>
    </source>
</evidence>
<proteinExistence type="predicted"/>
<sequence>MALSKPLDNGTKKLTFQLENYGFMQSKFDYCLFTKVTEKGLFCLLVYVDDVLLTGPCEKTISEIKSHLHSLFTIKDMGKARSFLGLEIFRSEAGTLISQSKYIKDIIADVGLTQAKPTNTPLPVGIKLNADVGEQLEDPGPYRRLLGRLLYLGFSRPDVCYGTQQLSQYMQFPCREHWNAALHLVRYLKGSINKGLFFNTQDNFELKAFCDADWATCEDTRRSLTGYYIFLRDFLVSRKTKKQNTVSRSSAEAEYRSMGTTAYELTWIHNLLKDFQINVPTPIEFYCDNQAALYITANPVFHERTKHIEIDCHLVRDKYKQGFIDSRHISTKDQLVDIFTKTLPGPKFMYLVSKLSLVNLLTSST</sequence>
<protein>
    <submittedName>
        <fullName evidence="3">Uncharacterized protein LOC110012915</fullName>
    </submittedName>
</protein>
<evidence type="ECO:0000313" key="3">
    <source>
        <dbReference type="RefSeq" id="XP_020553708.1"/>
    </source>
</evidence>
<dbReference type="CDD" id="cd09272">
    <property type="entry name" value="RNase_HI_RT_Ty1"/>
    <property type="match status" value="1"/>
</dbReference>
<dbReference type="Pfam" id="PF07727">
    <property type="entry name" value="RVT_2"/>
    <property type="match status" value="1"/>
</dbReference>
<dbReference type="GeneID" id="110012915"/>
<dbReference type="PANTHER" id="PTHR11439:SF465">
    <property type="entry name" value="REVERSE TRANSCRIPTASE TY1_COPIA-TYPE DOMAIN-CONTAINING PROTEIN"/>
    <property type="match status" value="1"/>
</dbReference>
<dbReference type="OrthoDB" id="414945at2759"/>
<dbReference type="InterPro" id="IPR043502">
    <property type="entry name" value="DNA/RNA_pol_sf"/>
</dbReference>
<reference evidence="3" key="1">
    <citation type="submission" date="2025-08" db="UniProtKB">
        <authorList>
            <consortium name="RefSeq"/>
        </authorList>
    </citation>
    <scope>IDENTIFICATION</scope>
</reference>
<dbReference type="SUPFAM" id="SSF56672">
    <property type="entry name" value="DNA/RNA polymerases"/>
    <property type="match status" value="1"/>
</dbReference>
<dbReference type="AlphaFoldDB" id="A0A8M8V3Q9"/>
<feature type="domain" description="Reverse transcriptase Ty1/copia-type" evidence="1">
    <location>
        <begin position="12"/>
        <end position="122"/>
    </location>
</feature>